<name>A0A5C8Z658_9GAMM</name>
<gene>
    <name evidence="2" type="ORF">FME95_03250</name>
</gene>
<dbReference type="RefSeq" id="WP_147712995.1">
    <property type="nucleotide sequence ID" value="NZ_VKAD01000001.1"/>
</dbReference>
<evidence type="ECO:0000313" key="3">
    <source>
        <dbReference type="Proteomes" id="UP000321764"/>
    </source>
</evidence>
<protein>
    <recommendedName>
        <fullName evidence="4">Peptidoglycan-binding protein CsiV</fullName>
    </recommendedName>
</protein>
<feature type="signal peptide" evidence="1">
    <location>
        <begin position="1"/>
        <end position="27"/>
    </location>
</feature>
<evidence type="ECO:0008006" key="4">
    <source>
        <dbReference type="Google" id="ProtNLM"/>
    </source>
</evidence>
<keyword evidence="3" id="KW-1185">Reference proteome</keyword>
<dbReference type="InterPro" id="IPR021241">
    <property type="entry name" value="CsiV"/>
</dbReference>
<reference evidence="2 3" key="1">
    <citation type="submission" date="2019-07" db="EMBL/GenBank/DDBJ databases">
        <title>Reinekea sp. strain SSH23 genome sequencing and assembly.</title>
        <authorList>
            <person name="Kim I."/>
        </authorList>
    </citation>
    <scope>NUCLEOTIDE SEQUENCE [LARGE SCALE GENOMIC DNA]</scope>
    <source>
        <strain evidence="2 3">SSH23</strain>
    </source>
</reference>
<sequence>MRKTLSPLAALLLAFASLLLAANYAVAEEEEPQERWFQIEILAFKNPATEVDNPEVWPAFSQIEHPEDYIELRNSNRNLSLSEPLSSTRIDEFINDGSLSSFRALSSEHYQLRGERNRLDSQDGYQVLFHDVWNQPVPNREEVIPIRLEGGEQYGRQYEFQGYINLYVERYLHLAADLHLTEYKISEDPFSVIETPELTLPSLQPPTTEDDFTSLLNDNSPFINIDLEGSDEFYVSVADIELKENRRMRSREIHYFDNPKFGVLVYITPIETLEP</sequence>
<dbReference type="AlphaFoldDB" id="A0A5C8Z658"/>
<keyword evidence="1" id="KW-0732">Signal</keyword>
<dbReference type="EMBL" id="VKAD01000001">
    <property type="protein sequence ID" value="TXR53595.1"/>
    <property type="molecule type" value="Genomic_DNA"/>
</dbReference>
<dbReference type="Pfam" id="PF10972">
    <property type="entry name" value="CsiV"/>
    <property type="match status" value="1"/>
</dbReference>
<proteinExistence type="predicted"/>
<evidence type="ECO:0000313" key="2">
    <source>
        <dbReference type="EMBL" id="TXR53595.1"/>
    </source>
</evidence>
<organism evidence="2 3">
    <name type="scientific">Reinekea thalattae</name>
    <dbReference type="NCBI Taxonomy" id="2593301"/>
    <lineage>
        <taxon>Bacteria</taxon>
        <taxon>Pseudomonadati</taxon>
        <taxon>Pseudomonadota</taxon>
        <taxon>Gammaproteobacteria</taxon>
        <taxon>Oceanospirillales</taxon>
        <taxon>Saccharospirillaceae</taxon>
        <taxon>Reinekea</taxon>
    </lineage>
</organism>
<accession>A0A5C8Z658</accession>
<comment type="caution">
    <text evidence="2">The sequence shown here is derived from an EMBL/GenBank/DDBJ whole genome shotgun (WGS) entry which is preliminary data.</text>
</comment>
<evidence type="ECO:0000256" key="1">
    <source>
        <dbReference type="SAM" id="SignalP"/>
    </source>
</evidence>
<dbReference type="OrthoDB" id="5566524at2"/>
<feature type="chain" id="PRO_5023047659" description="Peptidoglycan-binding protein CsiV" evidence="1">
    <location>
        <begin position="28"/>
        <end position="275"/>
    </location>
</feature>
<dbReference type="Proteomes" id="UP000321764">
    <property type="component" value="Unassembled WGS sequence"/>
</dbReference>